<proteinExistence type="predicted"/>
<dbReference type="EMBL" id="QRBA01000001">
    <property type="protein sequence ID" value="RDS93094.1"/>
    <property type="molecule type" value="Genomic_DNA"/>
</dbReference>
<keyword evidence="1" id="KW-0732">Signal</keyword>
<protein>
    <submittedName>
        <fullName evidence="2">Uncharacterized protein</fullName>
    </submittedName>
</protein>
<dbReference type="AlphaFoldDB" id="A0A7Z6QSE8"/>
<dbReference type="RefSeq" id="WP_065925461.1">
    <property type="nucleotide sequence ID" value="NZ_QRBA01000001.1"/>
</dbReference>
<evidence type="ECO:0000313" key="2">
    <source>
        <dbReference type="EMBL" id="RDS93094.1"/>
    </source>
</evidence>
<feature type="chain" id="PRO_5030864215" evidence="1">
    <location>
        <begin position="19"/>
        <end position="142"/>
    </location>
</feature>
<evidence type="ECO:0000256" key="1">
    <source>
        <dbReference type="SAM" id="SignalP"/>
    </source>
</evidence>
<accession>A0A7Z6QSE8</accession>
<name>A0A7Z6QSE8_PSEFL</name>
<reference evidence="2 3" key="1">
    <citation type="submission" date="2018-07" db="EMBL/GenBank/DDBJ databases">
        <title>Draft Genome Sequence of Pseudomonas fluorescens AHK-1 associated with canker disease of kiwifruit.</title>
        <authorList>
            <person name="Wu Z."/>
        </authorList>
    </citation>
    <scope>NUCLEOTIDE SEQUENCE [LARGE SCALE GENOMIC DNA]</scope>
    <source>
        <strain evidence="2 3">AHK-1</strain>
    </source>
</reference>
<evidence type="ECO:0000313" key="3">
    <source>
        <dbReference type="Proteomes" id="UP000255541"/>
    </source>
</evidence>
<gene>
    <name evidence="2" type="ORF">DL347_02195</name>
</gene>
<organism evidence="2 3">
    <name type="scientific">Pseudomonas fluorescens</name>
    <dbReference type="NCBI Taxonomy" id="294"/>
    <lineage>
        <taxon>Bacteria</taxon>
        <taxon>Pseudomonadati</taxon>
        <taxon>Pseudomonadota</taxon>
        <taxon>Gammaproteobacteria</taxon>
        <taxon>Pseudomonadales</taxon>
        <taxon>Pseudomonadaceae</taxon>
        <taxon>Pseudomonas</taxon>
    </lineage>
</organism>
<comment type="caution">
    <text evidence="2">The sequence shown here is derived from an EMBL/GenBank/DDBJ whole genome shotgun (WGS) entry which is preliminary data.</text>
</comment>
<feature type="signal peptide" evidence="1">
    <location>
        <begin position="1"/>
        <end position="18"/>
    </location>
</feature>
<dbReference type="Proteomes" id="UP000255541">
    <property type="component" value="Unassembled WGS sequence"/>
</dbReference>
<sequence length="142" mass="15323">MLKRIVAVIAFASAPAWAAKTPAPFTGTDYSGRYECTGKDRHIGDFTGVVDMKINTSQSTGKYGAYTFTLTLEDKSRYDGFAAATADTLAVYFAHTDPALKDYGVGIAQLVPTPEGKVSFVKYYYGPEYEGGGHGVEHCVRS</sequence>